<sequence>MKKLGTNALIIICAIGGAIIGKWAVSGIFSKTDDYTEILIETANTINVNLPMVVDNDTHLVSTVGFNKTFTYKYKLINYEVADMDVPKFQENMKPNLVNAVCTSESMSEFRKMAIVVKYSYMDMNHKEIATFPIDTTECEKT</sequence>
<keyword evidence="1" id="KW-0472">Membrane</keyword>
<dbReference type="Proteomes" id="UP000093366">
    <property type="component" value="Unassembled WGS sequence"/>
</dbReference>
<evidence type="ECO:0000313" key="2">
    <source>
        <dbReference type="EMBL" id="OCQ23758.1"/>
    </source>
</evidence>
<keyword evidence="1" id="KW-1133">Transmembrane helix</keyword>
<feature type="transmembrane region" description="Helical" evidence="1">
    <location>
        <begin position="6"/>
        <end position="25"/>
    </location>
</feature>
<dbReference type="Gene3D" id="3.30.300.250">
    <property type="match status" value="1"/>
</dbReference>
<dbReference type="EMBL" id="MAUJ01000001">
    <property type="protein sequence ID" value="OCQ23758.1"/>
    <property type="molecule type" value="Genomic_DNA"/>
</dbReference>
<reference evidence="3" key="1">
    <citation type="submission" date="2016-07" db="EMBL/GenBank/DDBJ databases">
        <authorList>
            <person name="Florea S."/>
            <person name="Webb J.S."/>
            <person name="Jaromczyk J."/>
            <person name="Schardl C.L."/>
        </authorList>
    </citation>
    <scope>NUCLEOTIDE SEQUENCE [LARGE SCALE GENOMIC DNA]</scope>
    <source>
        <strain evidence="3">IPB1</strain>
    </source>
</reference>
<keyword evidence="1" id="KW-0812">Transmembrane</keyword>
<evidence type="ECO:0000256" key="1">
    <source>
        <dbReference type="SAM" id="Phobius"/>
    </source>
</evidence>
<proteinExistence type="predicted"/>
<accession>A0A1C0TWQ5</accession>
<evidence type="ECO:0000313" key="3">
    <source>
        <dbReference type="Proteomes" id="UP000093366"/>
    </source>
</evidence>
<gene>
    <name evidence="2" type="ORF">A7985_07405</name>
</gene>
<dbReference type="AlphaFoldDB" id="A0A1C0TWQ5"/>
<name>A0A1C0TWQ5_9GAMM</name>
<comment type="caution">
    <text evidence="2">The sequence shown here is derived from an EMBL/GenBank/DDBJ whole genome shotgun (WGS) entry which is preliminary data.</text>
</comment>
<dbReference type="RefSeq" id="WP_065789771.1">
    <property type="nucleotide sequence ID" value="NZ_MAUJ01000001.1"/>
</dbReference>
<dbReference type="OrthoDB" id="6241000at2"/>
<organism evidence="2 3">
    <name type="scientific">Pseudoalteromonas luteoviolacea</name>
    <dbReference type="NCBI Taxonomy" id="43657"/>
    <lineage>
        <taxon>Bacteria</taxon>
        <taxon>Pseudomonadati</taxon>
        <taxon>Pseudomonadota</taxon>
        <taxon>Gammaproteobacteria</taxon>
        <taxon>Alteromonadales</taxon>
        <taxon>Pseudoalteromonadaceae</taxon>
        <taxon>Pseudoalteromonas</taxon>
    </lineage>
</organism>
<protein>
    <submittedName>
        <fullName evidence="2">Uncharacterized protein</fullName>
    </submittedName>
</protein>